<feature type="transmembrane region" description="Helical" evidence="7">
    <location>
        <begin position="247"/>
        <end position="269"/>
    </location>
</feature>
<keyword evidence="6 7" id="KW-0472">Membrane</keyword>
<evidence type="ECO:0000256" key="5">
    <source>
        <dbReference type="ARBA" id="ARBA00022989"/>
    </source>
</evidence>
<dbReference type="Pfam" id="PF02405">
    <property type="entry name" value="MlaE"/>
    <property type="match status" value="1"/>
</dbReference>
<evidence type="ECO:0000256" key="2">
    <source>
        <dbReference type="ARBA" id="ARBA00007556"/>
    </source>
</evidence>
<dbReference type="InterPro" id="IPR030802">
    <property type="entry name" value="Permease_MalE"/>
</dbReference>
<feature type="transmembrane region" description="Helical" evidence="7">
    <location>
        <begin position="68"/>
        <end position="89"/>
    </location>
</feature>
<evidence type="ECO:0000256" key="1">
    <source>
        <dbReference type="ARBA" id="ARBA00004141"/>
    </source>
</evidence>
<keyword evidence="3" id="KW-0813">Transport</keyword>
<feature type="transmembrane region" description="Helical" evidence="7">
    <location>
        <begin position="215"/>
        <end position="235"/>
    </location>
</feature>
<evidence type="ECO:0000256" key="4">
    <source>
        <dbReference type="ARBA" id="ARBA00022692"/>
    </source>
</evidence>
<name>A0A7T5R340_9BACT</name>
<protein>
    <submittedName>
        <fullName evidence="8">ABC transporter permease</fullName>
    </submittedName>
</protein>
<comment type="similarity">
    <text evidence="2 7">Belongs to the MlaE permease family.</text>
</comment>
<sequence>MVSDVKQDQAIKPSPVDGLLDFCARIGRTLMAFLQVTGRLGLFIGESISHVFRPPFFPKLVARQFMDIGYYSLPVVGMTALFTGMVLALQSYTGFSRFNAESAIAGVVVLSVTRELSPVLAGLMVAGRVGAAIAAEIGTMRVTEQIDALVTLSVNPFKYLIAPRVIAGTLMLPLLVLIGDIIGVYGGYIVSIHKLGFNPNSYLTQTWDILENMDVISGLVKAAAFGFIVSLMGCYHGFNSQRGAQGVGAATTNAVVSSSILILIFNYVLTQVFFS</sequence>
<evidence type="ECO:0000256" key="6">
    <source>
        <dbReference type="ARBA" id="ARBA00023136"/>
    </source>
</evidence>
<dbReference type="EMBL" id="CP066681">
    <property type="protein sequence ID" value="QQG36566.1"/>
    <property type="molecule type" value="Genomic_DNA"/>
</dbReference>
<dbReference type="PANTHER" id="PTHR30188:SF4">
    <property type="entry name" value="PROTEIN TRIGALACTOSYLDIACYLGLYCEROL 1, CHLOROPLASTIC"/>
    <property type="match status" value="1"/>
</dbReference>
<dbReference type="Proteomes" id="UP000595362">
    <property type="component" value="Chromosome"/>
</dbReference>
<gene>
    <name evidence="8" type="ORF">HYS17_01905</name>
</gene>
<dbReference type="PANTHER" id="PTHR30188">
    <property type="entry name" value="ABC TRANSPORTER PERMEASE PROTEIN-RELATED"/>
    <property type="match status" value="1"/>
</dbReference>
<dbReference type="GO" id="GO:0043190">
    <property type="term" value="C:ATP-binding cassette (ABC) transporter complex"/>
    <property type="evidence" value="ECO:0007669"/>
    <property type="project" value="InterPro"/>
</dbReference>
<dbReference type="NCBIfam" id="TIGR00056">
    <property type="entry name" value="MlaE family lipid ABC transporter permease subunit"/>
    <property type="match status" value="1"/>
</dbReference>
<feature type="transmembrane region" description="Helical" evidence="7">
    <location>
        <begin position="165"/>
        <end position="190"/>
    </location>
</feature>
<comment type="caution">
    <text evidence="7">Lacks conserved residue(s) required for the propagation of feature annotation.</text>
</comment>
<comment type="subcellular location">
    <subcellularLocation>
        <location evidence="1">Membrane</location>
        <topology evidence="1">Multi-pass membrane protein</topology>
    </subcellularLocation>
</comment>
<keyword evidence="4 7" id="KW-0812">Transmembrane</keyword>
<proteinExistence type="inferred from homology"/>
<dbReference type="InterPro" id="IPR003453">
    <property type="entry name" value="ABC_MlaE_roteobac"/>
</dbReference>
<dbReference type="GO" id="GO:0005548">
    <property type="term" value="F:phospholipid transporter activity"/>
    <property type="evidence" value="ECO:0007669"/>
    <property type="project" value="TreeGrafter"/>
</dbReference>
<evidence type="ECO:0000313" key="8">
    <source>
        <dbReference type="EMBL" id="QQG36566.1"/>
    </source>
</evidence>
<evidence type="ECO:0000256" key="3">
    <source>
        <dbReference type="ARBA" id="ARBA00022448"/>
    </source>
</evidence>
<keyword evidence="5 7" id="KW-1133">Transmembrane helix</keyword>
<reference evidence="8 9" key="1">
    <citation type="submission" date="2020-07" db="EMBL/GenBank/DDBJ databases">
        <title>Huge and variable diversity of episymbiotic CPR bacteria and DPANN archaea in groundwater ecosystems.</title>
        <authorList>
            <person name="He C.Y."/>
            <person name="Keren R."/>
            <person name="Whittaker M."/>
            <person name="Farag I.F."/>
            <person name="Doudna J."/>
            <person name="Cate J.H.D."/>
            <person name="Banfield J.F."/>
        </authorList>
    </citation>
    <scope>NUCLEOTIDE SEQUENCE [LARGE SCALE GENOMIC DNA]</scope>
    <source>
        <strain evidence="8">NC_groundwater_70_Ag_B-0.1um_54_66</strain>
    </source>
</reference>
<accession>A0A7T5R340</accession>
<organism evidence="8 9">
    <name type="scientific">Micavibrio aeruginosavorus</name>
    <dbReference type="NCBI Taxonomy" id="349221"/>
    <lineage>
        <taxon>Bacteria</taxon>
        <taxon>Pseudomonadati</taxon>
        <taxon>Bdellovibrionota</taxon>
        <taxon>Bdellovibrionia</taxon>
        <taxon>Bdellovibrionales</taxon>
        <taxon>Pseudobdellovibrionaceae</taxon>
        <taxon>Micavibrio</taxon>
    </lineage>
</organism>
<evidence type="ECO:0000313" key="9">
    <source>
        <dbReference type="Proteomes" id="UP000595362"/>
    </source>
</evidence>
<dbReference type="AlphaFoldDB" id="A0A7T5R340"/>
<evidence type="ECO:0000256" key="7">
    <source>
        <dbReference type="RuleBase" id="RU362044"/>
    </source>
</evidence>